<reference evidence="1" key="1">
    <citation type="submission" date="2022-06" db="EMBL/GenBank/DDBJ databases">
        <authorList>
            <person name="Sun Q."/>
        </authorList>
    </citation>
    <scope>NUCLEOTIDE SEQUENCE</scope>
    <source>
        <strain evidence="1">S101</strain>
    </source>
</reference>
<proteinExistence type="predicted"/>
<dbReference type="RefSeq" id="WP_250916395.1">
    <property type="nucleotide sequence ID" value="NZ_JAMXLX010000011.1"/>
</dbReference>
<name>A0AAJ1C0Z3_9HYPH</name>
<comment type="caution">
    <text evidence="1">The sequence shown here is derived from an EMBL/GenBank/DDBJ whole genome shotgun (WGS) entry which is preliminary data.</text>
</comment>
<organism evidence="1 2">
    <name type="scientific">Ciceribacter sichuanensis</name>
    <dbReference type="NCBI Taxonomy" id="2949647"/>
    <lineage>
        <taxon>Bacteria</taxon>
        <taxon>Pseudomonadati</taxon>
        <taxon>Pseudomonadota</taxon>
        <taxon>Alphaproteobacteria</taxon>
        <taxon>Hyphomicrobiales</taxon>
        <taxon>Rhizobiaceae</taxon>
        <taxon>Ciceribacter</taxon>
    </lineage>
</organism>
<gene>
    <name evidence="1" type="ORF">NBH21_23195</name>
</gene>
<protein>
    <submittedName>
        <fullName evidence="1">Uncharacterized protein</fullName>
    </submittedName>
</protein>
<dbReference type="AlphaFoldDB" id="A0AAJ1C0Z3"/>
<sequence>MVLDPRFAGVEGMTDLSEEVASTDLDVILGSENAAKRSPETFVSNPQGSLDFGEITPEIAAAIHRQPGKIRLRNGTDAWGLIHIKNRHEKQIKQLGYSGVEDFVNTIAHDFNAIHRRGWRFS</sequence>
<dbReference type="EMBL" id="JAMXLX010000011">
    <property type="protein sequence ID" value="MCO5959687.1"/>
    <property type="molecule type" value="Genomic_DNA"/>
</dbReference>
<evidence type="ECO:0000313" key="2">
    <source>
        <dbReference type="Proteomes" id="UP001155380"/>
    </source>
</evidence>
<evidence type="ECO:0000313" key="1">
    <source>
        <dbReference type="EMBL" id="MCO5959687.1"/>
    </source>
</evidence>
<accession>A0AAJ1C0Z3</accession>
<dbReference type="Proteomes" id="UP001155380">
    <property type="component" value="Unassembled WGS sequence"/>
</dbReference>